<dbReference type="AlphaFoldDB" id="A0A8B8HWX7"/>
<dbReference type="InterPro" id="IPR036236">
    <property type="entry name" value="Znf_C2H2_sf"/>
</dbReference>
<feature type="domain" description="C2H2-type" evidence="8">
    <location>
        <begin position="353"/>
        <end position="375"/>
    </location>
</feature>
<dbReference type="Gene3D" id="3.30.160.60">
    <property type="entry name" value="Classic Zinc Finger"/>
    <property type="match status" value="5"/>
</dbReference>
<dbReference type="Pfam" id="PF00096">
    <property type="entry name" value="zf-C2H2"/>
    <property type="match status" value="3"/>
</dbReference>
<dbReference type="PROSITE" id="PS00028">
    <property type="entry name" value="ZINC_FINGER_C2H2_1"/>
    <property type="match status" value="10"/>
</dbReference>
<dbReference type="SMART" id="SM00868">
    <property type="entry name" value="zf-AD"/>
    <property type="match status" value="1"/>
</dbReference>
<evidence type="ECO:0000259" key="9">
    <source>
        <dbReference type="PROSITE" id="PS51915"/>
    </source>
</evidence>
<keyword evidence="10" id="KW-1185">Reference proteome</keyword>
<feature type="compositionally biased region" description="Basic and acidic residues" evidence="7">
    <location>
        <begin position="152"/>
        <end position="177"/>
    </location>
</feature>
<dbReference type="PROSITE" id="PS51915">
    <property type="entry name" value="ZAD"/>
    <property type="match status" value="1"/>
</dbReference>
<evidence type="ECO:0000256" key="4">
    <source>
        <dbReference type="ARBA" id="ARBA00022833"/>
    </source>
</evidence>
<dbReference type="GeneID" id="113395864"/>
<dbReference type="InterPro" id="IPR012934">
    <property type="entry name" value="Znf_AD"/>
</dbReference>
<dbReference type="RefSeq" id="XP_026489359.1">
    <property type="nucleotide sequence ID" value="XM_026633574.2"/>
</dbReference>
<feature type="binding site" evidence="6">
    <location>
        <position position="62"/>
    </location>
    <ligand>
        <name>Zn(2+)</name>
        <dbReference type="ChEBI" id="CHEBI:29105"/>
    </ligand>
</feature>
<sequence length="552" mass="64432">MESISNEGMCRCCASEGTFKDFLTTYHWMGEEEIYADMLRDCFAITLYTSDDFNNGGICEVCITQLRNACNFKRQVQQTEEQFKKRVQNSVLKSSVIKLEMAGVDDGEHSDTNLSDEFSVTEFEVPIKEEKVEEKPKKRQAAKPSTSRAKKAKTEDGEPSAKRRQPDGKAKTKGETVKRVTKLTKRIVKNEKEVEIPKGRQGSIELSRHLINVREILTWSNATPIRSHTDIGYLCCYCDDYYQEPADLKQHTLENHEGINNSSFTKRRDLNAFYVKVDITGLQCRLCDDDIESIDHLIVHLKDVHKKRLFTDIKNHLIAFKFETETLQCFVCSTKFNRFKGLLEHMNLHCRNFICNVCDAGFVNRKRLFVHQEKHKTGIFQCEVCSEEFSTLPKKKLHIKSIHKPVKFRNKCGYCNETFKDYHQKLKHLTVVHQVEQNAYKCDACDRIYRSRKSFRVHIQRDHLLQRPHHCTECDKNFYSGSALKCHMLKHTGVREFQCDVCLKSYGRKSTLRDHMRIHSDDRRFKCEHCGQAFVQKCSWRGHMRAKHGEEV</sequence>
<evidence type="ECO:0000256" key="7">
    <source>
        <dbReference type="SAM" id="MobiDB-lite"/>
    </source>
</evidence>
<evidence type="ECO:0000256" key="3">
    <source>
        <dbReference type="ARBA" id="ARBA00022771"/>
    </source>
</evidence>
<organism evidence="10 11">
    <name type="scientific">Vanessa tameamea</name>
    <name type="common">Kamehameha butterfly</name>
    <dbReference type="NCBI Taxonomy" id="334116"/>
    <lineage>
        <taxon>Eukaryota</taxon>
        <taxon>Metazoa</taxon>
        <taxon>Ecdysozoa</taxon>
        <taxon>Arthropoda</taxon>
        <taxon>Hexapoda</taxon>
        <taxon>Insecta</taxon>
        <taxon>Pterygota</taxon>
        <taxon>Neoptera</taxon>
        <taxon>Endopterygota</taxon>
        <taxon>Lepidoptera</taxon>
        <taxon>Glossata</taxon>
        <taxon>Ditrysia</taxon>
        <taxon>Papilionoidea</taxon>
        <taxon>Nymphalidae</taxon>
        <taxon>Nymphalinae</taxon>
        <taxon>Vanessa</taxon>
    </lineage>
</organism>
<feature type="domain" description="C2H2-type" evidence="8">
    <location>
        <begin position="525"/>
        <end position="552"/>
    </location>
</feature>
<feature type="binding site" evidence="6">
    <location>
        <position position="59"/>
    </location>
    <ligand>
        <name>Zn(2+)</name>
        <dbReference type="ChEBI" id="CHEBI:29105"/>
    </ligand>
</feature>
<evidence type="ECO:0000256" key="5">
    <source>
        <dbReference type="PROSITE-ProRule" id="PRU00042"/>
    </source>
</evidence>
<dbReference type="GO" id="GO:0005634">
    <property type="term" value="C:nucleus"/>
    <property type="evidence" value="ECO:0007669"/>
    <property type="project" value="InterPro"/>
</dbReference>
<feature type="binding site" evidence="6">
    <location>
        <position position="13"/>
    </location>
    <ligand>
        <name>Zn(2+)</name>
        <dbReference type="ChEBI" id="CHEBI:29105"/>
    </ligand>
</feature>
<dbReference type="PROSITE" id="PS50157">
    <property type="entry name" value="ZINC_FINGER_C2H2_2"/>
    <property type="match status" value="6"/>
</dbReference>
<feature type="domain" description="C2H2-type" evidence="8">
    <location>
        <begin position="469"/>
        <end position="496"/>
    </location>
</feature>
<feature type="region of interest" description="Disordered" evidence="7">
    <location>
        <begin position="129"/>
        <end position="177"/>
    </location>
</feature>
<dbReference type="Pfam" id="PF07776">
    <property type="entry name" value="zf-AD"/>
    <property type="match status" value="1"/>
</dbReference>
<dbReference type="GO" id="GO:0008270">
    <property type="term" value="F:zinc ion binding"/>
    <property type="evidence" value="ECO:0007669"/>
    <property type="project" value="UniProtKB-UniRule"/>
</dbReference>
<accession>A0A8B8HWX7</accession>
<dbReference type="FunFam" id="3.30.160.60:FF:000624">
    <property type="entry name" value="zinc finger protein 697"/>
    <property type="match status" value="1"/>
</dbReference>
<feature type="domain" description="C2H2-type" evidence="8">
    <location>
        <begin position="380"/>
        <end position="408"/>
    </location>
</feature>
<dbReference type="PANTHER" id="PTHR24379">
    <property type="entry name" value="KRAB AND ZINC FINGER DOMAIN-CONTAINING"/>
    <property type="match status" value="1"/>
</dbReference>
<dbReference type="SMART" id="SM00355">
    <property type="entry name" value="ZnF_C2H2"/>
    <property type="match status" value="10"/>
</dbReference>
<proteinExistence type="predicted"/>
<dbReference type="Proteomes" id="UP001652626">
    <property type="component" value="Chromosome 29"/>
</dbReference>
<evidence type="ECO:0000256" key="1">
    <source>
        <dbReference type="ARBA" id="ARBA00022723"/>
    </source>
</evidence>
<dbReference type="PANTHER" id="PTHR24379:SF121">
    <property type="entry name" value="C2H2-TYPE DOMAIN-CONTAINING PROTEIN"/>
    <property type="match status" value="1"/>
</dbReference>
<dbReference type="InterPro" id="IPR013087">
    <property type="entry name" value="Znf_C2H2_type"/>
</dbReference>
<evidence type="ECO:0000313" key="11">
    <source>
        <dbReference type="RefSeq" id="XP_026489359.1"/>
    </source>
</evidence>
<reference evidence="11" key="1">
    <citation type="submission" date="2025-08" db="UniProtKB">
        <authorList>
            <consortium name="RefSeq"/>
        </authorList>
    </citation>
    <scope>IDENTIFICATION</scope>
    <source>
        <tissue evidence="11">Whole body</tissue>
    </source>
</reference>
<keyword evidence="4 6" id="KW-0862">Zinc</keyword>
<name>A0A8B8HWX7_VANTA</name>
<keyword evidence="1 6" id="KW-0479">Metal-binding</keyword>
<feature type="domain" description="C2H2-type" evidence="8">
    <location>
        <begin position="497"/>
        <end position="524"/>
    </location>
</feature>
<feature type="binding site" evidence="6">
    <location>
        <position position="10"/>
    </location>
    <ligand>
        <name>Zn(2+)</name>
        <dbReference type="ChEBI" id="CHEBI:29105"/>
    </ligand>
</feature>
<dbReference type="SUPFAM" id="SSF57716">
    <property type="entry name" value="Glucocorticoid receptor-like (DNA-binding domain)"/>
    <property type="match status" value="1"/>
</dbReference>
<feature type="domain" description="C2H2-type" evidence="8">
    <location>
        <begin position="440"/>
        <end position="468"/>
    </location>
</feature>
<keyword evidence="2" id="KW-0677">Repeat</keyword>
<dbReference type="SUPFAM" id="SSF57667">
    <property type="entry name" value="beta-beta-alpha zinc fingers"/>
    <property type="match status" value="4"/>
</dbReference>
<gene>
    <name evidence="11" type="primary">LOC113395864</name>
</gene>
<evidence type="ECO:0000259" key="8">
    <source>
        <dbReference type="PROSITE" id="PS50157"/>
    </source>
</evidence>
<keyword evidence="3 5" id="KW-0863">Zinc-finger</keyword>
<evidence type="ECO:0000313" key="10">
    <source>
        <dbReference type="Proteomes" id="UP001652626"/>
    </source>
</evidence>
<evidence type="ECO:0000256" key="6">
    <source>
        <dbReference type="PROSITE-ProRule" id="PRU01263"/>
    </source>
</evidence>
<evidence type="ECO:0000256" key="2">
    <source>
        <dbReference type="ARBA" id="ARBA00022737"/>
    </source>
</evidence>
<protein>
    <submittedName>
        <fullName evidence="11">Zinc finger protein 37-like isoform X4</fullName>
    </submittedName>
</protein>
<feature type="domain" description="ZAD" evidence="9">
    <location>
        <begin position="8"/>
        <end position="86"/>
    </location>
</feature>
<dbReference type="Gene3D" id="3.40.1800.20">
    <property type="match status" value="1"/>
</dbReference>